<dbReference type="EMBL" id="JADNRY010000041">
    <property type="protein sequence ID" value="KAF9070357.1"/>
    <property type="molecule type" value="Genomic_DNA"/>
</dbReference>
<keyword evidence="3" id="KW-1185">Reference proteome</keyword>
<dbReference type="AlphaFoldDB" id="A0A9P5PWE5"/>
<proteinExistence type="predicted"/>
<comment type="caution">
    <text evidence="2">The sequence shown here is derived from an EMBL/GenBank/DDBJ whole genome shotgun (WGS) entry which is preliminary data.</text>
</comment>
<dbReference type="Proteomes" id="UP000772434">
    <property type="component" value="Unassembled WGS sequence"/>
</dbReference>
<feature type="transmembrane region" description="Helical" evidence="1">
    <location>
        <begin position="40"/>
        <end position="61"/>
    </location>
</feature>
<sequence length="74" mass="8402">MPPIRNRFTRHPAVDDLEPVVAPLNLLNTNVNVADPKREIFIIVVALVLLAYLRMSNYYAISQLITLIEKNATK</sequence>
<accession>A0A9P5PWE5</accession>
<keyword evidence="1" id="KW-0812">Transmembrane</keyword>
<reference evidence="2" key="1">
    <citation type="submission" date="2020-11" db="EMBL/GenBank/DDBJ databases">
        <authorList>
            <consortium name="DOE Joint Genome Institute"/>
            <person name="Ahrendt S."/>
            <person name="Riley R."/>
            <person name="Andreopoulos W."/>
            <person name="Labutti K."/>
            <person name="Pangilinan J."/>
            <person name="Ruiz-Duenas F.J."/>
            <person name="Barrasa J.M."/>
            <person name="Sanchez-Garcia M."/>
            <person name="Camarero S."/>
            <person name="Miyauchi S."/>
            <person name="Serrano A."/>
            <person name="Linde D."/>
            <person name="Babiker R."/>
            <person name="Drula E."/>
            <person name="Ayuso-Fernandez I."/>
            <person name="Pacheco R."/>
            <person name="Padilla G."/>
            <person name="Ferreira P."/>
            <person name="Barriuso J."/>
            <person name="Kellner H."/>
            <person name="Castanera R."/>
            <person name="Alfaro M."/>
            <person name="Ramirez L."/>
            <person name="Pisabarro A.G."/>
            <person name="Kuo A."/>
            <person name="Tritt A."/>
            <person name="Lipzen A."/>
            <person name="He G."/>
            <person name="Yan M."/>
            <person name="Ng V."/>
            <person name="Cullen D."/>
            <person name="Martin F."/>
            <person name="Rosso M.-N."/>
            <person name="Henrissat B."/>
            <person name="Hibbett D."/>
            <person name="Martinez A.T."/>
            <person name="Grigoriev I.V."/>
        </authorList>
    </citation>
    <scope>NUCLEOTIDE SEQUENCE</scope>
    <source>
        <strain evidence="2">AH 40177</strain>
    </source>
</reference>
<evidence type="ECO:0000313" key="3">
    <source>
        <dbReference type="Proteomes" id="UP000772434"/>
    </source>
</evidence>
<keyword evidence="1" id="KW-1133">Transmembrane helix</keyword>
<gene>
    <name evidence="2" type="ORF">BDP27DRAFT_1447042</name>
</gene>
<evidence type="ECO:0000256" key="1">
    <source>
        <dbReference type="SAM" id="Phobius"/>
    </source>
</evidence>
<evidence type="ECO:0000313" key="2">
    <source>
        <dbReference type="EMBL" id="KAF9070357.1"/>
    </source>
</evidence>
<name>A0A9P5PWE5_9AGAR</name>
<keyword evidence="1" id="KW-0472">Membrane</keyword>
<protein>
    <submittedName>
        <fullName evidence="2">Uncharacterized protein</fullName>
    </submittedName>
</protein>
<organism evidence="2 3">
    <name type="scientific">Rhodocollybia butyracea</name>
    <dbReference type="NCBI Taxonomy" id="206335"/>
    <lineage>
        <taxon>Eukaryota</taxon>
        <taxon>Fungi</taxon>
        <taxon>Dikarya</taxon>
        <taxon>Basidiomycota</taxon>
        <taxon>Agaricomycotina</taxon>
        <taxon>Agaricomycetes</taxon>
        <taxon>Agaricomycetidae</taxon>
        <taxon>Agaricales</taxon>
        <taxon>Marasmiineae</taxon>
        <taxon>Omphalotaceae</taxon>
        <taxon>Rhodocollybia</taxon>
    </lineage>
</organism>